<evidence type="ECO:0000313" key="3">
    <source>
        <dbReference type="EMBL" id="KAG6430832.1"/>
    </source>
</evidence>
<keyword evidence="4" id="KW-1185">Reference proteome</keyword>
<dbReference type="PANTHER" id="PTHR21450">
    <property type="entry name" value="PROTEIN ALTERED PHOSPHATE STARVATION RESPONSE 1"/>
    <property type="match status" value="1"/>
</dbReference>
<feature type="domain" description="DUF630" evidence="2">
    <location>
        <begin position="76"/>
        <end position="134"/>
    </location>
</feature>
<accession>A0A8X9A5T7</accession>
<dbReference type="PANTHER" id="PTHR21450:SF41">
    <property type="entry name" value="RNA POLYMERASE SUBUNIT BETA, PUTATIVE (DUF630 AND DUF632)-RELATED"/>
    <property type="match status" value="1"/>
</dbReference>
<feature type="region of interest" description="Disordered" evidence="1">
    <location>
        <begin position="139"/>
        <end position="217"/>
    </location>
</feature>
<evidence type="ECO:0000313" key="4">
    <source>
        <dbReference type="Proteomes" id="UP000298416"/>
    </source>
</evidence>
<protein>
    <recommendedName>
        <fullName evidence="2">DUF630 domain-containing protein</fullName>
    </recommendedName>
</protein>
<evidence type="ECO:0000256" key="1">
    <source>
        <dbReference type="SAM" id="MobiDB-lite"/>
    </source>
</evidence>
<dbReference type="AlphaFoldDB" id="A0A8X9A5T7"/>
<gene>
    <name evidence="3" type="ORF">SASPL_108905</name>
</gene>
<proteinExistence type="predicted"/>
<feature type="compositionally biased region" description="Basic and acidic residues" evidence="1">
    <location>
        <begin position="174"/>
        <end position="183"/>
    </location>
</feature>
<dbReference type="Proteomes" id="UP000298416">
    <property type="component" value="Unassembled WGS sequence"/>
</dbReference>
<reference evidence="3" key="1">
    <citation type="submission" date="2018-01" db="EMBL/GenBank/DDBJ databases">
        <authorList>
            <person name="Mao J.F."/>
        </authorList>
    </citation>
    <scope>NUCLEOTIDE SEQUENCE</scope>
    <source>
        <strain evidence="3">Huo1</strain>
        <tissue evidence="3">Leaf</tissue>
    </source>
</reference>
<name>A0A8X9A5T7_SALSN</name>
<dbReference type="InterPro" id="IPR006868">
    <property type="entry name" value="DUF630"/>
</dbReference>
<feature type="compositionally biased region" description="Basic and acidic residues" evidence="1">
    <location>
        <begin position="197"/>
        <end position="207"/>
    </location>
</feature>
<dbReference type="Pfam" id="PF04783">
    <property type="entry name" value="DUF630"/>
    <property type="match status" value="1"/>
</dbReference>
<dbReference type="EMBL" id="PNBA02000003">
    <property type="protein sequence ID" value="KAG6430832.1"/>
    <property type="molecule type" value="Genomic_DNA"/>
</dbReference>
<reference evidence="3" key="2">
    <citation type="submission" date="2020-08" db="EMBL/GenBank/DDBJ databases">
        <title>Plant Genome Project.</title>
        <authorList>
            <person name="Zhang R.-G."/>
        </authorList>
    </citation>
    <scope>NUCLEOTIDE SEQUENCE</scope>
    <source>
        <strain evidence="3">Huo1</strain>
        <tissue evidence="3">Leaf</tissue>
    </source>
</reference>
<evidence type="ECO:0000259" key="2">
    <source>
        <dbReference type="Pfam" id="PF04783"/>
    </source>
</evidence>
<sequence length="217" mass="24202">MVRYTEPFGVDPILKTLAEVKSYVVFVDVLILCIALRFVLPSLRAAFPKSLLPPPAYIASAFRHVSLSLKSTHQSMGCATSKPADSPAVLLYRERCCFLDEVVRQRFAFAEAHMAYLHTLKEVGVSLDRFFSQDLEASFHSPPSPVFNLPAHRKGDSPSPPDKIHHHLPSRSDSGSHLHFHSDDSEDEDDDGGSRGSDLDSLHHHDVISPLHHLHQQ</sequence>
<organism evidence="3">
    <name type="scientific">Salvia splendens</name>
    <name type="common">Scarlet sage</name>
    <dbReference type="NCBI Taxonomy" id="180675"/>
    <lineage>
        <taxon>Eukaryota</taxon>
        <taxon>Viridiplantae</taxon>
        <taxon>Streptophyta</taxon>
        <taxon>Embryophyta</taxon>
        <taxon>Tracheophyta</taxon>
        <taxon>Spermatophyta</taxon>
        <taxon>Magnoliopsida</taxon>
        <taxon>eudicotyledons</taxon>
        <taxon>Gunneridae</taxon>
        <taxon>Pentapetalae</taxon>
        <taxon>asterids</taxon>
        <taxon>lamiids</taxon>
        <taxon>Lamiales</taxon>
        <taxon>Lamiaceae</taxon>
        <taxon>Nepetoideae</taxon>
        <taxon>Mentheae</taxon>
        <taxon>Salviinae</taxon>
        <taxon>Salvia</taxon>
        <taxon>Salvia subgen. Calosphace</taxon>
        <taxon>core Calosphace</taxon>
    </lineage>
</organism>
<comment type="caution">
    <text evidence="3">The sequence shown here is derived from an EMBL/GenBank/DDBJ whole genome shotgun (WGS) entry which is preliminary data.</text>
</comment>